<evidence type="ECO:0000259" key="5">
    <source>
        <dbReference type="PROSITE" id="PS51384"/>
    </source>
</evidence>
<dbReference type="SUPFAM" id="SSF52343">
    <property type="entry name" value="Ferredoxin reductase-like, C-terminal NADP-linked domain"/>
    <property type="match status" value="1"/>
</dbReference>
<dbReference type="InterPro" id="IPR039261">
    <property type="entry name" value="FNR_nucleotide-bd"/>
</dbReference>
<feature type="domain" description="2Fe-2S ferredoxin-type" evidence="4">
    <location>
        <begin position="1"/>
        <end position="85"/>
    </location>
</feature>
<dbReference type="PRINTS" id="PR00410">
    <property type="entry name" value="PHEHYDRXLASE"/>
</dbReference>
<protein>
    <submittedName>
        <fullName evidence="6">CDP-4-dehydro-6-deoxyglucose reductase</fullName>
    </submittedName>
</protein>
<dbReference type="SUPFAM" id="SSF63380">
    <property type="entry name" value="Riboflavin synthase domain-like"/>
    <property type="match status" value="1"/>
</dbReference>
<dbReference type="Pfam" id="PF00111">
    <property type="entry name" value="Fer2"/>
    <property type="match status" value="1"/>
</dbReference>
<gene>
    <name evidence="6" type="ORF">SAMN05216586_10844</name>
</gene>
<dbReference type="Gene3D" id="3.10.20.30">
    <property type="match status" value="1"/>
</dbReference>
<name>A0AAQ1G8N5_9GAMM</name>
<comment type="caution">
    <text evidence="6">The sequence shown here is derived from an EMBL/GenBank/DDBJ whole genome shotgun (WGS) entry which is preliminary data.</text>
</comment>
<dbReference type="InterPro" id="IPR001041">
    <property type="entry name" value="2Fe-2S_ferredoxin-type"/>
</dbReference>
<feature type="domain" description="FAD-binding FR-type" evidence="5">
    <location>
        <begin position="92"/>
        <end position="190"/>
    </location>
</feature>
<comment type="similarity">
    <text evidence="3">Belongs to the Fre/LuxG FAD/NAD(P) flavoprotein oxidoreductase family.</text>
</comment>
<dbReference type="Pfam" id="PF00175">
    <property type="entry name" value="NAD_binding_1"/>
    <property type="match status" value="1"/>
</dbReference>
<dbReference type="Proteomes" id="UP000243518">
    <property type="component" value="Unassembled WGS sequence"/>
</dbReference>
<keyword evidence="1" id="KW-0560">Oxidoreductase</keyword>
<dbReference type="PROSITE" id="PS51384">
    <property type="entry name" value="FAD_FR"/>
    <property type="match status" value="1"/>
</dbReference>
<dbReference type="CDD" id="cd00207">
    <property type="entry name" value="fer2"/>
    <property type="match status" value="1"/>
</dbReference>
<evidence type="ECO:0000256" key="1">
    <source>
        <dbReference type="ARBA" id="ARBA00023002"/>
    </source>
</evidence>
<evidence type="ECO:0000313" key="6">
    <source>
        <dbReference type="EMBL" id="SEG49781.1"/>
    </source>
</evidence>
<dbReference type="PROSITE" id="PS51085">
    <property type="entry name" value="2FE2S_FER_2"/>
    <property type="match status" value="1"/>
</dbReference>
<proteinExistence type="inferred from homology"/>
<dbReference type="RefSeq" id="WP_088276205.1">
    <property type="nucleotide sequence ID" value="NZ_FNVE01000008.1"/>
</dbReference>
<dbReference type="PANTHER" id="PTHR47354">
    <property type="entry name" value="NADH OXIDOREDUCTASE HCR"/>
    <property type="match status" value="1"/>
</dbReference>
<dbReference type="InterPro" id="IPR050415">
    <property type="entry name" value="MRET"/>
</dbReference>
<reference evidence="6 7" key="1">
    <citation type="submission" date="2016-10" db="EMBL/GenBank/DDBJ databases">
        <authorList>
            <person name="Varghese N."/>
            <person name="Submissions S."/>
        </authorList>
    </citation>
    <scope>NUCLEOTIDE SEQUENCE [LARGE SCALE GENOMIC DNA]</scope>
    <source>
        <strain evidence="6 7">CECT 8317</strain>
    </source>
</reference>
<dbReference type="InterPro" id="IPR017927">
    <property type="entry name" value="FAD-bd_FR_type"/>
</dbReference>
<dbReference type="SUPFAM" id="SSF54292">
    <property type="entry name" value="2Fe-2S ferredoxin-like"/>
    <property type="match status" value="1"/>
</dbReference>
<evidence type="ECO:0000259" key="4">
    <source>
        <dbReference type="PROSITE" id="PS51085"/>
    </source>
</evidence>
<dbReference type="InterPro" id="IPR001433">
    <property type="entry name" value="OxRdtase_FAD/NAD-bd"/>
</dbReference>
<dbReference type="GO" id="GO:0051536">
    <property type="term" value="F:iron-sulfur cluster binding"/>
    <property type="evidence" value="ECO:0007669"/>
    <property type="project" value="InterPro"/>
</dbReference>
<dbReference type="InterPro" id="IPR036010">
    <property type="entry name" value="2Fe-2S_ferredoxin-like_sf"/>
</dbReference>
<dbReference type="Gene3D" id="3.40.50.80">
    <property type="entry name" value="Nucleotide-binding domain of ferredoxin-NADP reductase (FNR) module"/>
    <property type="match status" value="1"/>
</dbReference>
<keyword evidence="2" id="KW-0455">Luminescence</keyword>
<accession>A0AAQ1G8N5</accession>
<dbReference type="Gene3D" id="2.40.30.10">
    <property type="entry name" value="Translation factors"/>
    <property type="match status" value="1"/>
</dbReference>
<dbReference type="CDD" id="cd06189">
    <property type="entry name" value="flavin_oxioreductase"/>
    <property type="match status" value="1"/>
</dbReference>
<dbReference type="InterPro" id="IPR012675">
    <property type="entry name" value="Beta-grasp_dom_sf"/>
</dbReference>
<dbReference type="PANTHER" id="PTHR47354:SF7">
    <property type="entry name" value="NAD(P)H-FLAVIN REDUCTASE"/>
    <property type="match status" value="1"/>
</dbReference>
<evidence type="ECO:0000256" key="3">
    <source>
        <dbReference type="ARBA" id="ARBA00038177"/>
    </source>
</evidence>
<evidence type="ECO:0000313" key="7">
    <source>
        <dbReference type="Proteomes" id="UP000243518"/>
    </source>
</evidence>
<organism evidence="6 7">
    <name type="scientific">Halopseudomonas aestusnigri</name>
    <dbReference type="NCBI Taxonomy" id="857252"/>
    <lineage>
        <taxon>Bacteria</taxon>
        <taxon>Pseudomonadati</taxon>
        <taxon>Pseudomonadota</taxon>
        <taxon>Gammaproteobacteria</taxon>
        <taxon>Pseudomonadales</taxon>
        <taxon>Pseudomonadaceae</taxon>
        <taxon>Halopseudomonas</taxon>
    </lineage>
</organism>
<sequence length="325" mass="35898">MRITLEPGGLDLETAPGETILDAARRQGFDAPNSCRNGNCHVCEAVLLHGRVKLPDSREAGPGEEIFTCVAEPLEDCALHWEGILAPGQLPVRKLACQVVECSPIGGDVWRVRLRTPAGKPLRYHPGQYLLLERDGAEPAAFSIASAPSEERMLELHILTRDPVTQAVIDYLQQHKVARIQAPFGEACLSELPDQPLVLIAAGTGLAQMQSIVEQCLQQGFAHAIHLYWGVRHSDDLYEAPHWQRWQQAPNLYLHRVISDQPDWPERQGMLHQAVCEDIADLADYRFIVSGSPAMVYGTLDALVASGMPEDHMLADAFAYAPRQP</sequence>
<dbReference type="GO" id="GO:0008218">
    <property type="term" value="P:bioluminescence"/>
    <property type="evidence" value="ECO:0007669"/>
    <property type="project" value="UniProtKB-KW"/>
</dbReference>
<dbReference type="EMBL" id="FNVE01000008">
    <property type="protein sequence ID" value="SEG49781.1"/>
    <property type="molecule type" value="Genomic_DNA"/>
</dbReference>
<dbReference type="GO" id="GO:0016491">
    <property type="term" value="F:oxidoreductase activity"/>
    <property type="evidence" value="ECO:0007669"/>
    <property type="project" value="UniProtKB-KW"/>
</dbReference>
<dbReference type="AlphaFoldDB" id="A0AAQ1G8N5"/>
<dbReference type="InterPro" id="IPR017938">
    <property type="entry name" value="Riboflavin_synthase-like_b-brl"/>
</dbReference>
<evidence type="ECO:0000256" key="2">
    <source>
        <dbReference type="ARBA" id="ARBA00023223"/>
    </source>
</evidence>
<keyword evidence="7" id="KW-1185">Reference proteome</keyword>